<dbReference type="Gene3D" id="3.40.980.10">
    <property type="entry name" value="MoaB/Mog-like domain"/>
    <property type="match status" value="2"/>
</dbReference>
<keyword evidence="5" id="KW-0460">Magnesium</keyword>
<keyword evidence="5" id="KW-0500">Molybdenum</keyword>
<feature type="domain" description="MoaB/Mog" evidence="6">
    <location>
        <begin position="178"/>
        <end position="293"/>
    </location>
</feature>
<dbReference type="GO" id="GO:0006777">
    <property type="term" value="P:Mo-molybdopterin cofactor biosynthetic process"/>
    <property type="evidence" value="ECO:0007669"/>
    <property type="project" value="UniProtKB-UniRule"/>
</dbReference>
<comment type="similarity">
    <text evidence="2">In the N-terminal section; belongs to the MoaB/Mog family.</text>
</comment>
<evidence type="ECO:0000256" key="1">
    <source>
        <dbReference type="ARBA" id="ARBA00005046"/>
    </source>
</evidence>
<keyword evidence="5" id="KW-0808">Transferase</keyword>
<evidence type="ECO:0000313" key="8">
    <source>
        <dbReference type="Proteomes" id="UP001255856"/>
    </source>
</evidence>
<protein>
    <recommendedName>
        <fullName evidence="5">Molybdopterin biosynthesis protein CNX1</fullName>
    </recommendedName>
    <alternativeName>
        <fullName evidence="5">Molybdenum cofactor biosynthesis enzyme CNX1</fullName>
    </alternativeName>
    <domain>
        <recommendedName>
            <fullName evidence="5">Molybdopterin molybdenumtransferase</fullName>
            <shortName evidence="5">MPT Mo-transferase</shortName>
            <ecNumber evidence="5">2.10.1.1</ecNumber>
        </recommendedName>
        <alternativeName>
            <fullName evidence="5">Domain E</fullName>
        </alternativeName>
    </domain>
    <domain>
        <recommendedName>
            <fullName evidence="5">Molybdopterin adenylyltransferase</fullName>
            <shortName evidence="5">MPT adenylyltransferase</shortName>
            <ecNumber evidence="5">2.7.7.75</ecNumber>
        </recommendedName>
        <alternativeName>
            <fullName evidence="5">Domain G</fullName>
        </alternativeName>
    </domain>
</protein>
<organism evidence="7 8">
    <name type="scientific">Prototheca wickerhamii</name>
    <dbReference type="NCBI Taxonomy" id="3111"/>
    <lineage>
        <taxon>Eukaryota</taxon>
        <taxon>Viridiplantae</taxon>
        <taxon>Chlorophyta</taxon>
        <taxon>core chlorophytes</taxon>
        <taxon>Trebouxiophyceae</taxon>
        <taxon>Chlorellales</taxon>
        <taxon>Chlorellaceae</taxon>
        <taxon>Prototheca</taxon>
    </lineage>
</organism>
<dbReference type="FunFam" id="2.170.190.11:FF:000001">
    <property type="entry name" value="Molybdopterin molybdenumtransferase"/>
    <property type="match status" value="1"/>
</dbReference>
<comment type="cofactor">
    <cofactor evidence="5">
        <name>Mg(2+)</name>
        <dbReference type="ChEBI" id="CHEBI:18420"/>
    </cofactor>
</comment>
<dbReference type="PROSITE" id="PS01079">
    <property type="entry name" value="MOCF_BIOSYNTHESIS_2"/>
    <property type="match status" value="1"/>
</dbReference>
<dbReference type="Proteomes" id="UP001255856">
    <property type="component" value="Unassembled WGS sequence"/>
</dbReference>
<dbReference type="InterPro" id="IPR036425">
    <property type="entry name" value="MoaB/Mog-like_dom_sf"/>
</dbReference>
<dbReference type="SMART" id="SM00852">
    <property type="entry name" value="MoCF_biosynth"/>
    <property type="match status" value="1"/>
</dbReference>
<dbReference type="Pfam" id="PF03454">
    <property type="entry name" value="MoeA_C"/>
    <property type="match status" value="1"/>
</dbReference>
<dbReference type="GO" id="GO:0061599">
    <property type="term" value="F:molybdopterin molybdotransferase activity"/>
    <property type="evidence" value="ECO:0007669"/>
    <property type="project" value="UniProtKB-UniRule"/>
</dbReference>
<dbReference type="InterPro" id="IPR036688">
    <property type="entry name" value="MoeA_C_domain_IV_sf"/>
</dbReference>
<dbReference type="PANTHER" id="PTHR10192">
    <property type="entry name" value="MOLYBDOPTERIN BIOSYNTHESIS PROTEIN"/>
    <property type="match status" value="1"/>
</dbReference>
<dbReference type="InterPro" id="IPR001453">
    <property type="entry name" value="MoaB/Mog_dom"/>
</dbReference>
<dbReference type="GO" id="GO:0061598">
    <property type="term" value="F:molybdopterin adenylyltransferase activity"/>
    <property type="evidence" value="ECO:0007669"/>
    <property type="project" value="UniProtKB-UniRule"/>
</dbReference>
<comment type="similarity">
    <text evidence="3">In the C-terminal section; belongs to the MoeA family.</text>
</comment>
<comment type="function">
    <text evidence="5">Catalyzes two steps in the biosynthesis of the molybdenum cofactor. In the first step, molybdopterin is adenylated. Subsequently, molybdate is inserted into adenylated molybdopterin and AMP is released.</text>
</comment>
<dbReference type="GO" id="GO:0005524">
    <property type="term" value="F:ATP binding"/>
    <property type="evidence" value="ECO:0007669"/>
    <property type="project" value="UniProtKB-UniRule"/>
</dbReference>
<comment type="pathway">
    <text evidence="1 5">Cofactor biosynthesis; molybdopterin biosynthesis.</text>
</comment>
<dbReference type="Gene3D" id="2.40.340.10">
    <property type="entry name" value="MoeA, C-terminal, domain IV"/>
    <property type="match status" value="1"/>
</dbReference>
<name>A0AAD9MMD9_PROWI</name>
<keyword evidence="4 5" id="KW-0501">Molybdenum cofactor biosynthesis</keyword>
<dbReference type="Pfam" id="PF03453">
    <property type="entry name" value="MoeA_N"/>
    <property type="match status" value="1"/>
</dbReference>
<dbReference type="InterPro" id="IPR038987">
    <property type="entry name" value="MoeA-like"/>
</dbReference>
<dbReference type="EC" id="2.7.7.75" evidence="5"/>
<accession>A0AAD9MMD9</accession>
<sequence>MVSVPEAVRTVLGLVKPLEAEEVDFEAALGRVLAADVQADEPIPAYRASIKDGYAVRSTDGPGVYPVAFEAFAGQAPEALPEGCIAYIGTGGPLPEGADAVVQIEDSIEQGQDEQGRRLVKILLEGLKPGHDVREIGSDVQAGERILPAGQRIGAAEIGILAGSGAVRVRVHRRPLVAVLSTGDEVREPAARSLSPGQEAATRAAFARAKDEGSDALLVTGGVSMGQRDYVKPLLEQAGTVHFGKVLMKPGKPLTFADVARPGGAPMFVFGLPGNPVSGLVTFNLVVRPALRRMQGWADPSLRRVHARLDCDIKQDPVRPEYHRAVGAWRRGEHGWELVASSTGGQVSSRLLSMRSANLLLEIPKRKGVLVKGTIVSALVIGDLGEMPVPDDVEPTPGFA</sequence>
<comment type="similarity">
    <text evidence="5">Belongs to the MoeA family.</text>
</comment>
<dbReference type="CDD" id="cd00887">
    <property type="entry name" value="MoeA"/>
    <property type="match status" value="1"/>
</dbReference>
<comment type="catalytic activity">
    <reaction evidence="5">
        <text>adenylyl-molybdopterin + molybdate = Mo-molybdopterin + AMP + H(+)</text>
        <dbReference type="Rhea" id="RHEA:35047"/>
        <dbReference type="ChEBI" id="CHEBI:15378"/>
        <dbReference type="ChEBI" id="CHEBI:36264"/>
        <dbReference type="ChEBI" id="CHEBI:62727"/>
        <dbReference type="ChEBI" id="CHEBI:71302"/>
        <dbReference type="ChEBI" id="CHEBI:456215"/>
    </reaction>
</comment>
<dbReference type="GO" id="GO:0046872">
    <property type="term" value="F:metal ion binding"/>
    <property type="evidence" value="ECO:0007669"/>
    <property type="project" value="UniProtKB-UniRule"/>
</dbReference>
<evidence type="ECO:0000256" key="2">
    <source>
        <dbReference type="ARBA" id="ARBA00007589"/>
    </source>
</evidence>
<proteinExistence type="inferred from homology"/>
<dbReference type="SUPFAM" id="SSF63867">
    <property type="entry name" value="MoeA C-terminal domain-like"/>
    <property type="match status" value="1"/>
</dbReference>
<evidence type="ECO:0000313" key="7">
    <source>
        <dbReference type="EMBL" id="KAK2076756.1"/>
    </source>
</evidence>
<comment type="catalytic activity">
    <reaction evidence="5">
        <text>molybdopterin + ATP + H(+) = adenylyl-molybdopterin + diphosphate</text>
        <dbReference type="Rhea" id="RHEA:31331"/>
        <dbReference type="ChEBI" id="CHEBI:15378"/>
        <dbReference type="ChEBI" id="CHEBI:30616"/>
        <dbReference type="ChEBI" id="CHEBI:33019"/>
        <dbReference type="ChEBI" id="CHEBI:58698"/>
        <dbReference type="ChEBI" id="CHEBI:62727"/>
    </reaction>
</comment>
<dbReference type="InterPro" id="IPR036135">
    <property type="entry name" value="MoeA_linker/N_sf"/>
</dbReference>
<dbReference type="SUPFAM" id="SSF63882">
    <property type="entry name" value="MoeA N-terminal region -like"/>
    <property type="match status" value="1"/>
</dbReference>
<comment type="caution">
    <text evidence="7">The sequence shown here is derived from an EMBL/GenBank/DDBJ whole genome shotgun (WGS) entry which is preliminary data.</text>
</comment>
<dbReference type="InterPro" id="IPR005110">
    <property type="entry name" value="MoeA_linker/N"/>
</dbReference>
<dbReference type="Gene3D" id="2.170.190.11">
    <property type="entry name" value="Molybdopterin biosynthesis moea protein, domain 3"/>
    <property type="match status" value="1"/>
</dbReference>
<evidence type="ECO:0000256" key="5">
    <source>
        <dbReference type="RuleBase" id="RU365090"/>
    </source>
</evidence>
<dbReference type="InterPro" id="IPR008284">
    <property type="entry name" value="MoCF_biosynth_CS"/>
</dbReference>
<dbReference type="SUPFAM" id="SSF53218">
    <property type="entry name" value="Molybdenum cofactor biosynthesis proteins"/>
    <property type="match status" value="1"/>
</dbReference>
<evidence type="ECO:0000256" key="4">
    <source>
        <dbReference type="ARBA" id="ARBA00023150"/>
    </source>
</evidence>
<dbReference type="PANTHER" id="PTHR10192:SF5">
    <property type="entry name" value="GEPHYRIN"/>
    <property type="match status" value="1"/>
</dbReference>
<dbReference type="InterPro" id="IPR005111">
    <property type="entry name" value="MoeA_C_domain_IV"/>
</dbReference>
<keyword evidence="5" id="KW-0479">Metal-binding</keyword>
<dbReference type="EC" id="2.10.1.1" evidence="5"/>
<dbReference type="AlphaFoldDB" id="A0AAD9MMD9"/>
<reference evidence="7" key="1">
    <citation type="submission" date="2021-01" db="EMBL/GenBank/DDBJ databases">
        <authorList>
            <person name="Eckstrom K.M.E."/>
        </authorList>
    </citation>
    <scope>NUCLEOTIDE SEQUENCE</scope>
    <source>
        <strain evidence="7">UVCC 0001</strain>
    </source>
</reference>
<keyword evidence="8" id="KW-1185">Reference proteome</keyword>
<dbReference type="Pfam" id="PF00994">
    <property type="entry name" value="MoCF_biosynth"/>
    <property type="match status" value="1"/>
</dbReference>
<dbReference type="GO" id="GO:0005829">
    <property type="term" value="C:cytosol"/>
    <property type="evidence" value="ECO:0007669"/>
    <property type="project" value="TreeGrafter"/>
</dbReference>
<evidence type="ECO:0000259" key="6">
    <source>
        <dbReference type="SMART" id="SM00852"/>
    </source>
</evidence>
<gene>
    <name evidence="7" type="ORF">QBZ16_005516</name>
</gene>
<dbReference type="EMBL" id="JASFZW010000009">
    <property type="protein sequence ID" value="KAK2076756.1"/>
    <property type="molecule type" value="Genomic_DNA"/>
</dbReference>
<evidence type="ECO:0000256" key="3">
    <source>
        <dbReference type="ARBA" id="ARBA00008339"/>
    </source>
</evidence>